<name>A0A382DSL5_9ZZZZ</name>
<dbReference type="PANTHER" id="PTHR30137">
    <property type="entry name" value="LUCIFERASE-LIKE MONOOXYGENASE"/>
    <property type="match status" value="1"/>
</dbReference>
<keyword evidence="2" id="KW-0560">Oxidoreductase</keyword>
<dbReference type="Gene3D" id="3.20.20.30">
    <property type="entry name" value="Luciferase-like domain"/>
    <property type="match status" value="1"/>
</dbReference>
<dbReference type="SUPFAM" id="SSF51679">
    <property type="entry name" value="Bacterial luciferase-like"/>
    <property type="match status" value="1"/>
</dbReference>
<evidence type="ECO:0000256" key="2">
    <source>
        <dbReference type="ARBA" id="ARBA00023002"/>
    </source>
</evidence>
<evidence type="ECO:0000313" key="5">
    <source>
        <dbReference type="EMBL" id="SVB40731.1"/>
    </source>
</evidence>
<dbReference type="GO" id="GO:0004497">
    <property type="term" value="F:monooxygenase activity"/>
    <property type="evidence" value="ECO:0007669"/>
    <property type="project" value="UniProtKB-KW"/>
</dbReference>
<feature type="non-terminal residue" evidence="5">
    <location>
        <position position="303"/>
    </location>
</feature>
<evidence type="ECO:0000256" key="3">
    <source>
        <dbReference type="ARBA" id="ARBA00023033"/>
    </source>
</evidence>
<reference evidence="5" key="1">
    <citation type="submission" date="2018-05" db="EMBL/GenBank/DDBJ databases">
        <authorList>
            <person name="Lanie J.A."/>
            <person name="Ng W.-L."/>
            <person name="Kazmierczak K.M."/>
            <person name="Andrzejewski T.M."/>
            <person name="Davidsen T.M."/>
            <person name="Wayne K.J."/>
            <person name="Tettelin H."/>
            <person name="Glass J.I."/>
            <person name="Rusch D."/>
            <person name="Podicherti R."/>
            <person name="Tsui H.-C.T."/>
            <person name="Winkler M.E."/>
        </authorList>
    </citation>
    <scope>NUCLEOTIDE SEQUENCE</scope>
</reference>
<evidence type="ECO:0000259" key="4">
    <source>
        <dbReference type="Pfam" id="PF00296"/>
    </source>
</evidence>
<dbReference type="EMBL" id="UINC01040614">
    <property type="protein sequence ID" value="SVB40731.1"/>
    <property type="molecule type" value="Genomic_DNA"/>
</dbReference>
<dbReference type="InterPro" id="IPR050766">
    <property type="entry name" value="Bact_Lucif_Oxidored"/>
</dbReference>
<dbReference type="AlphaFoldDB" id="A0A382DSL5"/>
<gene>
    <name evidence="5" type="ORF">METZ01_LOCUS193585</name>
</gene>
<accession>A0A382DSL5</accession>
<dbReference type="InterPro" id="IPR011251">
    <property type="entry name" value="Luciferase-like_dom"/>
</dbReference>
<keyword evidence="3" id="KW-0503">Monooxygenase</keyword>
<feature type="domain" description="Luciferase-like" evidence="4">
    <location>
        <begin position="1"/>
        <end position="264"/>
    </location>
</feature>
<sequence>MKVGMLMVFQNFKDQITDTEAYQRDMHIADLAEPLGFDVLGAVEHHFNSYAMAPDGMQFLSYMAGRTKTIELMTGAVILPWWDSPLRVTEKMILLDHLCQGRALFGIGHGLARREYDVFGVDMGEARERFDESAEIIIQGLESGVVEADGKFYKQPRTEVRPGPFASFQDRLYSVAMSSHSVPKVAAMGAVMMCFAQKPWEEMTDHFGTYRDLYKEHHNRPAPPPICVDFLCCDESGDRAQELAREHMANYYVTVMEHYEMASNVFDNVKGYDDYATGAEVLRETGMEAAGKAFVDVNTWGTP</sequence>
<dbReference type="InterPro" id="IPR036661">
    <property type="entry name" value="Luciferase-like_sf"/>
</dbReference>
<dbReference type="Pfam" id="PF00296">
    <property type="entry name" value="Bac_luciferase"/>
    <property type="match status" value="1"/>
</dbReference>
<organism evidence="5">
    <name type="scientific">marine metagenome</name>
    <dbReference type="NCBI Taxonomy" id="408172"/>
    <lineage>
        <taxon>unclassified sequences</taxon>
        <taxon>metagenomes</taxon>
        <taxon>ecological metagenomes</taxon>
    </lineage>
</organism>
<dbReference type="GO" id="GO:0005829">
    <property type="term" value="C:cytosol"/>
    <property type="evidence" value="ECO:0007669"/>
    <property type="project" value="TreeGrafter"/>
</dbReference>
<dbReference type="GO" id="GO:0016705">
    <property type="term" value="F:oxidoreductase activity, acting on paired donors, with incorporation or reduction of molecular oxygen"/>
    <property type="evidence" value="ECO:0007669"/>
    <property type="project" value="InterPro"/>
</dbReference>
<dbReference type="PANTHER" id="PTHR30137:SF16">
    <property type="entry name" value="BLL0895 PROTEIN"/>
    <property type="match status" value="1"/>
</dbReference>
<keyword evidence="1" id="KW-0285">Flavoprotein</keyword>
<protein>
    <recommendedName>
        <fullName evidence="4">Luciferase-like domain-containing protein</fullName>
    </recommendedName>
</protein>
<evidence type="ECO:0000256" key="1">
    <source>
        <dbReference type="ARBA" id="ARBA00022630"/>
    </source>
</evidence>
<proteinExistence type="predicted"/>